<dbReference type="EMBL" id="CP036526">
    <property type="protein sequence ID" value="QDT12268.1"/>
    <property type="molecule type" value="Genomic_DNA"/>
</dbReference>
<keyword evidence="3" id="KW-1185">Reference proteome</keyword>
<dbReference type="SUPFAM" id="SSF47336">
    <property type="entry name" value="ACP-like"/>
    <property type="match status" value="1"/>
</dbReference>
<dbReference type="Pfam" id="PF00550">
    <property type="entry name" value="PP-binding"/>
    <property type="match status" value="1"/>
</dbReference>
<evidence type="ECO:0000259" key="1">
    <source>
        <dbReference type="PROSITE" id="PS50075"/>
    </source>
</evidence>
<evidence type="ECO:0000313" key="2">
    <source>
        <dbReference type="EMBL" id="QDT12268.1"/>
    </source>
</evidence>
<sequence length="85" mass="9314">MTPAIYLTRLSMSDKLLRLFNGIRSDAGAAELDSIDDDAKLRDDLGFDSLELAVLAVKIEAEFGVDVFEQGIVLTVGELRGRINE</sequence>
<reference evidence="2 3" key="1">
    <citation type="submission" date="2019-02" db="EMBL/GenBank/DDBJ databases">
        <title>Deep-cultivation of Planctomycetes and their phenomic and genomic characterization uncovers novel biology.</title>
        <authorList>
            <person name="Wiegand S."/>
            <person name="Jogler M."/>
            <person name="Boedeker C."/>
            <person name="Pinto D."/>
            <person name="Vollmers J."/>
            <person name="Rivas-Marin E."/>
            <person name="Kohn T."/>
            <person name="Peeters S.H."/>
            <person name="Heuer A."/>
            <person name="Rast P."/>
            <person name="Oberbeckmann S."/>
            <person name="Bunk B."/>
            <person name="Jeske O."/>
            <person name="Meyerdierks A."/>
            <person name="Storesund J.E."/>
            <person name="Kallscheuer N."/>
            <person name="Luecker S."/>
            <person name="Lage O.M."/>
            <person name="Pohl T."/>
            <person name="Merkel B.J."/>
            <person name="Hornburger P."/>
            <person name="Mueller R.-W."/>
            <person name="Bruemmer F."/>
            <person name="Labrenz M."/>
            <person name="Spormann A.M."/>
            <person name="Op den Camp H."/>
            <person name="Overmann J."/>
            <person name="Amann R."/>
            <person name="Jetten M.S.M."/>
            <person name="Mascher T."/>
            <person name="Medema M.H."/>
            <person name="Devos D.P."/>
            <person name="Kaster A.-K."/>
            <person name="Ovreas L."/>
            <person name="Rohde M."/>
            <person name="Galperin M.Y."/>
            <person name="Jogler C."/>
        </authorList>
    </citation>
    <scope>NUCLEOTIDE SEQUENCE [LARGE SCALE GENOMIC DNA]</scope>
    <source>
        <strain evidence="2 3">K23_9</strain>
    </source>
</reference>
<protein>
    <submittedName>
        <fullName evidence="2">Acyl carrier protein</fullName>
    </submittedName>
</protein>
<dbReference type="Gene3D" id="1.10.1200.10">
    <property type="entry name" value="ACP-like"/>
    <property type="match status" value="1"/>
</dbReference>
<gene>
    <name evidence="2" type="ORF">K239x_42770</name>
</gene>
<accession>A0A517NYS0</accession>
<dbReference type="AlphaFoldDB" id="A0A517NYS0"/>
<evidence type="ECO:0000313" key="3">
    <source>
        <dbReference type="Proteomes" id="UP000319817"/>
    </source>
</evidence>
<proteinExistence type="predicted"/>
<name>A0A517NYS0_9BACT</name>
<organism evidence="2 3">
    <name type="scientific">Stieleria marina</name>
    <dbReference type="NCBI Taxonomy" id="1930275"/>
    <lineage>
        <taxon>Bacteria</taxon>
        <taxon>Pseudomonadati</taxon>
        <taxon>Planctomycetota</taxon>
        <taxon>Planctomycetia</taxon>
        <taxon>Pirellulales</taxon>
        <taxon>Pirellulaceae</taxon>
        <taxon>Stieleria</taxon>
    </lineage>
</organism>
<dbReference type="InterPro" id="IPR009081">
    <property type="entry name" value="PP-bd_ACP"/>
</dbReference>
<feature type="domain" description="Carrier" evidence="1">
    <location>
        <begin position="7"/>
        <end position="85"/>
    </location>
</feature>
<dbReference type="InterPro" id="IPR036736">
    <property type="entry name" value="ACP-like_sf"/>
</dbReference>
<dbReference type="PROSITE" id="PS50075">
    <property type="entry name" value="CARRIER"/>
    <property type="match status" value="1"/>
</dbReference>
<dbReference type="Proteomes" id="UP000319817">
    <property type="component" value="Chromosome"/>
</dbReference>